<organism evidence="1">
    <name type="scientific">marine sediment metagenome</name>
    <dbReference type="NCBI Taxonomy" id="412755"/>
    <lineage>
        <taxon>unclassified sequences</taxon>
        <taxon>metagenomes</taxon>
        <taxon>ecological metagenomes</taxon>
    </lineage>
</organism>
<evidence type="ECO:0000313" key="1">
    <source>
        <dbReference type="EMBL" id="KKN09430.1"/>
    </source>
</evidence>
<proteinExistence type="predicted"/>
<dbReference type="AlphaFoldDB" id="A0A0F9MQ66"/>
<accession>A0A0F9MQ66</accession>
<comment type="caution">
    <text evidence="1">The sequence shown here is derived from an EMBL/GenBank/DDBJ whole genome shotgun (WGS) entry which is preliminary data.</text>
</comment>
<name>A0A0F9MQ66_9ZZZZ</name>
<protein>
    <submittedName>
        <fullName evidence="1">Uncharacterized protein</fullName>
    </submittedName>
</protein>
<gene>
    <name evidence="1" type="ORF">LCGC14_1046740</name>
</gene>
<reference evidence="1" key="1">
    <citation type="journal article" date="2015" name="Nature">
        <title>Complex archaea that bridge the gap between prokaryotes and eukaryotes.</title>
        <authorList>
            <person name="Spang A."/>
            <person name="Saw J.H."/>
            <person name="Jorgensen S.L."/>
            <person name="Zaremba-Niedzwiedzka K."/>
            <person name="Martijn J."/>
            <person name="Lind A.E."/>
            <person name="van Eijk R."/>
            <person name="Schleper C."/>
            <person name="Guy L."/>
            <person name="Ettema T.J."/>
        </authorList>
    </citation>
    <scope>NUCLEOTIDE SEQUENCE</scope>
</reference>
<sequence length="329" mass="37652">MTDKEDELDSDQARKLILFKSKKEIKVKELPKYAFEKFDQEDKIKLITKSKSSGAGYSYSIQLQNESSAPISEVKIKVIYSDFLSITGFYPPTTKLPKSPNNKGKSITRIKFDEINERSSKRIDLRFTPLLLGNEGEIRTMVTYVNNKDYVRVLDSKPVIIKLGKININPKIVPSSYIQKFSQKPDIKKGIISFGVGVEDSIDSDFYFNLLNQILLKNHLQLIAKDPNKKILWFFGTDLESREDVLIIGQIVSAKVEIIGTSPSHNVLISFLTLLSNEFKEHLVIREIVKTPNQIYNMKCKYCGMVLPNFPEKGEEIECRKCSNIQVVW</sequence>
<dbReference type="EMBL" id="LAZR01004348">
    <property type="protein sequence ID" value="KKN09430.1"/>
    <property type="molecule type" value="Genomic_DNA"/>
</dbReference>